<keyword evidence="2" id="KW-1185">Reference proteome</keyword>
<organism evidence="1 2">
    <name type="scientific">Kitasatospora viridis</name>
    <dbReference type="NCBI Taxonomy" id="281105"/>
    <lineage>
        <taxon>Bacteria</taxon>
        <taxon>Bacillati</taxon>
        <taxon>Actinomycetota</taxon>
        <taxon>Actinomycetes</taxon>
        <taxon>Kitasatosporales</taxon>
        <taxon>Streptomycetaceae</taxon>
        <taxon>Kitasatospora</taxon>
    </lineage>
</organism>
<reference evidence="1 2" key="1">
    <citation type="submission" date="2019-06" db="EMBL/GenBank/DDBJ databases">
        <title>Sequencing the genomes of 1000 actinobacteria strains.</title>
        <authorList>
            <person name="Klenk H.-P."/>
        </authorList>
    </citation>
    <scope>NUCLEOTIDE SEQUENCE [LARGE SCALE GENOMIC DNA]</scope>
    <source>
        <strain evidence="1 2">DSM 44826</strain>
    </source>
</reference>
<dbReference type="RefSeq" id="WP_145911513.1">
    <property type="nucleotide sequence ID" value="NZ_BAAAMZ010000022.1"/>
</dbReference>
<dbReference type="AlphaFoldDB" id="A0A561SA39"/>
<evidence type="ECO:0000313" key="1">
    <source>
        <dbReference type="EMBL" id="TWF71717.1"/>
    </source>
</evidence>
<evidence type="ECO:0000313" key="2">
    <source>
        <dbReference type="Proteomes" id="UP000317940"/>
    </source>
</evidence>
<proteinExistence type="predicted"/>
<sequence length="82" mass="8996">MSTDRTPAQPEPVTIPLNFMVAVDVAAYAERFGVEPSRGMVIVDLMERLTPSTTDDLLRLFPELEGIATLAQPPAWRPGQSN</sequence>
<dbReference type="EMBL" id="VIWT01000008">
    <property type="protein sequence ID" value="TWF71717.1"/>
    <property type="molecule type" value="Genomic_DNA"/>
</dbReference>
<comment type="caution">
    <text evidence="1">The sequence shown here is derived from an EMBL/GenBank/DDBJ whole genome shotgun (WGS) entry which is preliminary data.</text>
</comment>
<protein>
    <submittedName>
        <fullName evidence="1">Uncharacterized protein</fullName>
    </submittedName>
</protein>
<dbReference type="Proteomes" id="UP000317940">
    <property type="component" value="Unassembled WGS sequence"/>
</dbReference>
<accession>A0A561SA39</accession>
<name>A0A561SA39_9ACTN</name>
<gene>
    <name evidence="1" type="ORF">FHX73_1888</name>
</gene>